<feature type="domain" description="SH3" evidence="5">
    <location>
        <begin position="177"/>
        <end position="238"/>
    </location>
</feature>
<proteinExistence type="predicted"/>
<sequence>MMRRKPSSTIVGHTNGTRLKRNSSFGGFDLRSRLGSTSSSGARDQDECGGKTEAEGDEEWSHSSSSSSSHGGLLGKTVKNVKKTMRKKISRMYIRALVEEEVQVNVEEEAPLSPEFPEGTKEEASSERPKLISCSSMESLRSSLSGQTVSTTDSSASARESVKFDEAEEEEAAYHGPFCGRARVHTDFTPSPYDSDSLKLKVGDIIDIISKPPMGTWMGLLHNKVGTFKFVYVDVLIEEEEQSHKKQRPRRIRSRRPKPQTVQELLARINLHEHIPAFLINGYEDLDTFKLLEERDLDELNITAPEDRAKLLTAAELLQDYDGDGDSRPQEQPAYCGVDTPRDSGCYESSDTLDNGKGSNSPFDKLYQEVTTKPGTDSQDAHDVQPGQEEPEYGLRAACSVESIVVEKSHLPENIVRSVYMRIIGDGSDGEKEECRTLKEEERHNQQCAVIIPEGQNQCDQYYEAVMVVEPEKNHQAVTNRQCAMEHSLVGISQGCLDDDGKVMAAKEEHGDDDDPDDHDDHYDKDHKAATAETRPCDGERATSPVLECYDNMEAVKIGSSIPVNILQGKRKPVPAPRKHRRPGHRSPHSSESDSATEGVTLCSNSTESGQFGLGEEVLVASADGNTNQERNESTAEFRLKGKAGQRWKETKVSTPRSNSEPELNGLSRLGSGRGKLHTGGGAACVRLVPASSREQARDGGSNRASSVAWLAMTRDGGVRQSEAGIRPSALRKTPRQPPPCLDNILERKMEEEGLDLTEEPHSDKHGRCGISSDLVRRYASEFGISLTEVAEALDLIRVKLLRKQHRMAIPSPNLQKICEPPKPIVKPSDN</sequence>
<protein>
    <submittedName>
        <fullName evidence="7">SAM and SH3 domain containing 1b</fullName>
    </submittedName>
</protein>
<feature type="compositionally biased region" description="Polar residues" evidence="4">
    <location>
        <begin position="146"/>
        <end position="158"/>
    </location>
</feature>
<dbReference type="SUPFAM" id="SSF50044">
    <property type="entry name" value="SH3-domain"/>
    <property type="match status" value="1"/>
</dbReference>
<dbReference type="InterPro" id="IPR036028">
    <property type="entry name" value="SH3-like_dom_sf"/>
</dbReference>
<name>A0A8C4WWQ1_EPTBU</name>
<dbReference type="InterPro" id="IPR035720">
    <property type="entry name" value="SASH1_SH3"/>
</dbReference>
<dbReference type="FunFam" id="2.30.30.40:FF:000021">
    <property type="entry name" value="Putative sam and sh3 domain-containing protein 1"/>
    <property type="match status" value="1"/>
</dbReference>
<dbReference type="InterPro" id="IPR058666">
    <property type="entry name" value="SASH1/NUB1_homeodomain"/>
</dbReference>
<dbReference type="InterPro" id="IPR013761">
    <property type="entry name" value="SAM/pointed_sf"/>
</dbReference>
<dbReference type="Gene3D" id="1.10.150.50">
    <property type="entry name" value="Transcription Factor, Ets-1"/>
    <property type="match status" value="1"/>
</dbReference>
<reference evidence="7" key="1">
    <citation type="submission" date="2025-08" db="UniProtKB">
        <authorList>
            <consortium name="Ensembl"/>
        </authorList>
    </citation>
    <scope>IDENTIFICATION</scope>
</reference>
<dbReference type="InterPro" id="IPR051725">
    <property type="entry name" value="SAM-SH3_domain_protein"/>
</dbReference>
<reference evidence="7" key="2">
    <citation type="submission" date="2025-09" db="UniProtKB">
        <authorList>
            <consortium name="Ensembl"/>
        </authorList>
    </citation>
    <scope>IDENTIFICATION</scope>
</reference>
<dbReference type="Ensembl" id="ENSEBUT00000016494.1">
    <property type="protein sequence ID" value="ENSEBUP00000015918.1"/>
    <property type="gene ID" value="ENSEBUG00000009990.1"/>
</dbReference>
<dbReference type="Pfam" id="PF00536">
    <property type="entry name" value="SAM_1"/>
    <property type="match status" value="1"/>
</dbReference>
<dbReference type="AlphaFoldDB" id="A0A8C4WWQ1"/>
<keyword evidence="8" id="KW-1185">Reference proteome</keyword>
<dbReference type="CDD" id="cd11967">
    <property type="entry name" value="SH3_SASH1"/>
    <property type="match status" value="1"/>
</dbReference>
<dbReference type="InterPro" id="IPR001660">
    <property type="entry name" value="SAM"/>
</dbReference>
<dbReference type="Gene3D" id="2.30.30.40">
    <property type="entry name" value="SH3 Domains"/>
    <property type="match status" value="1"/>
</dbReference>
<feature type="compositionally biased region" description="Gly residues" evidence="4">
    <location>
        <begin position="672"/>
        <end position="681"/>
    </location>
</feature>
<feature type="compositionally biased region" description="Basic and acidic residues" evidence="4">
    <location>
        <begin position="519"/>
        <end position="541"/>
    </location>
</feature>
<dbReference type="PANTHER" id="PTHR12301:SF3">
    <property type="entry name" value="SAM AND SH3 DOMAIN-CONTAINING PROTEIN 1"/>
    <property type="match status" value="1"/>
</dbReference>
<feature type="compositionally biased region" description="Polar residues" evidence="4">
    <location>
        <begin position="653"/>
        <end position="662"/>
    </location>
</feature>
<dbReference type="Pfam" id="PF12485">
    <property type="entry name" value="SPIDER"/>
    <property type="match status" value="1"/>
</dbReference>
<dbReference type="SMART" id="SM00454">
    <property type="entry name" value="SAM"/>
    <property type="match status" value="1"/>
</dbReference>
<accession>A0A8C4WWQ1</accession>
<evidence type="ECO:0000256" key="3">
    <source>
        <dbReference type="PROSITE-ProRule" id="PRU00192"/>
    </source>
</evidence>
<keyword evidence="2" id="KW-0597">Phosphoprotein</keyword>
<feature type="compositionally biased region" description="Basic and acidic residues" evidence="4">
    <location>
        <begin position="630"/>
        <end position="640"/>
    </location>
</feature>
<organism evidence="7 8">
    <name type="scientific">Eptatretus burgeri</name>
    <name type="common">Inshore hagfish</name>
    <dbReference type="NCBI Taxonomy" id="7764"/>
    <lineage>
        <taxon>Eukaryota</taxon>
        <taxon>Metazoa</taxon>
        <taxon>Chordata</taxon>
        <taxon>Craniata</taxon>
        <taxon>Vertebrata</taxon>
        <taxon>Cyclostomata</taxon>
        <taxon>Myxini</taxon>
        <taxon>Myxiniformes</taxon>
        <taxon>Myxinidae</taxon>
        <taxon>Eptatretinae</taxon>
        <taxon>Eptatretus</taxon>
    </lineage>
</organism>
<dbReference type="PROSITE" id="PS50105">
    <property type="entry name" value="SAM_DOMAIN"/>
    <property type="match status" value="1"/>
</dbReference>
<feature type="compositionally biased region" description="Basic residues" evidence="4">
    <location>
        <begin position="569"/>
        <end position="588"/>
    </location>
</feature>
<evidence type="ECO:0000313" key="7">
    <source>
        <dbReference type="Ensembl" id="ENSEBUP00000015918.1"/>
    </source>
</evidence>
<evidence type="ECO:0000256" key="4">
    <source>
        <dbReference type="SAM" id="MobiDB-lite"/>
    </source>
</evidence>
<feature type="compositionally biased region" description="Basic and acidic residues" evidence="4">
    <location>
        <begin position="118"/>
        <end position="130"/>
    </location>
</feature>
<evidence type="ECO:0000256" key="1">
    <source>
        <dbReference type="ARBA" id="ARBA00022443"/>
    </source>
</evidence>
<feature type="region of interest" description="Disordered" evidence="4">
    <location>
        <begin position="564"/>
        <end position="600"/>
    </location>
</feature>
<feature type="domain" description="SAM" evidence="6">
    <location>
        <begin position="257"/>
        <end position="321"/>
    </location>
</feature>
<dbReference type="InterPro" id="IPR001452">
    <property type="entry name" value="SH3_domain"/>
</dbReference>
<dbReference type="GeneTree" id="ENSGT00940000156778"/>
<evidence type="ECO:0000259" key="5">
    <source>
        <dbReference type="PROSITE" id="PS50002"/>
    </source>
</evidence>
<feature type="region of interest" description="Disordered" evidence="4">
    <location>
        <begin position="506"/>
        <end position="542"/>
    </location>
</feature>
<feature type="region of interest" description="Disordered" evidence="4">
    <location>
        <begin position="142"/>
        <end position="161"/>
    </location>
</feature>
<feature type="region of interest" description="Disordered" evidence="4">
    <location>
        <begin position="108"/>
        <end position="132"/>
    </location>
</feature>
<feature type="compositionally biased region" description="Polar residues" evidence="4">
    <location>
        <begin position="347"/>
        <end position="362"/>
    </location>
</feature>
<evidence type="ECO:0000256" key="2">
    <source>
        <dbReference type="ARBA" id="ARBA00022553"/>
    </source>
</evidence>
<dbReference type="Pfam" id="PF26285">
    <property type="entry name" value="SASH1_Homeodomain"/>
    <property type="match status" value="1"/>
</dbReference>
<feature type="region of interest" description="Disordered" evidence="4">
    <location>
        <begin position="623"/>
        <end position="681"/>
    </location>
</feature>
<dbReference type="InterPro" id="IPR021090">
    <property type="entry name" value="SPIDER"/>
</dbReference>
<dbReference type="Proteomes" id="UP000694388">
    <property type="component" value="Unplaced"/>
</dbReference>
<evidence type="ECO:0000313" key="8">
    <source>
        <dbReference type="Proteomes" id="UP000694388"/>
    </source>
</evidence>
<dbReference type="SUPFAM" id="SSF47769">
    <property type="entry name" value="SAM/Pointed domain"/>
    <property type="match status" value="1"/>
</dbReference>
<feature type="region of interest" description="Disordered" evidence="4">
    <location>
        <begin position="1"/>
        <end position="79"/>
    </location>
</feature>
<dbReference type="PANTHER" id="PTHR12301">
    <property type="entry name" value="SAM-DOMAIN, SH3 AND NUCLEAR LOCALIZATION SIGNALS PROTEIN RELATED"/>
    <property type="match status" value="1"/>
</dbReference>
<feature type="compositionally biased region" description="Polar residues" evidence="4">
    <location>
        <begin position="7"/>
        <end position="25"/>
    </location>
</feature>
<keyword evidence="1 3" id="KW-0728">SH3 domain</keyword>
<dbReference type="PROSITE" id="PS50002">
    <property type="entry name" value="SH3"/>
    <property type="match status" value="1"/>
</dbReference>
<feature type="region of interest" description="Disordered" evidence="4">
    <location>
        <begin position="320"/>
        <end position="365"/>
    </location>
</feature>
<evidence type="ECO:0000259" key="6">
    <source>
        <dbReference type="PROSITE" id="PS50105"/>
    </source>
</evidence>
<feature type="compositionally biased region" description="Basic and acidic residues" evidence="4">
    <location>
        <begin position="43"/>
        <end position="54"/>
    </location>
</feature>